<feature type="transmembrane region" description="Helical" evidence="1">
    <location>
        <begin position="289"/>
        <end position="318"/>
    </location>
</feature>
<dbReference type="Proteomes" id="UP000230543">
    <property type="component" value="Unassembled WGS sequence"/>
</dbReference>
<feature type="chain" id="PRO_5014831279" evidence="2">
    <location>
        <begin position="23"/>
        <end position="332"/>
    </location>
</feature>
<feature type="non-terminal residue" evidence="3">
    <location>
        <position position="332"/>
    </location>
</feature>
<keyword evidence="1" id="KW-0812">Transmembrane</keyword>
<feature type="signal peptide" evidence="2">
    <location>
        <begin position="1"/>
        <end position="22"/>
    </location>
</feature>
<keyword evidence="1" id="KW-1133">Transmembrane helix</keyword>
<accession>A0A2M6WCZ9</accession>
<dbReference type="AlphaFoldDB" id="A0A2M6WCZ9"/>
<sequence>MKKIFFIIIFLLLLSFSLPAQALEPVDVYLFHSQDCPHCQKELEFLDYLIQTDPLVRLHEFEVTQSQENRELFKKVGSELKASVSGVPFTVIGSQVIIGYSEQTTSKQLEREIKRCQEIGCEDKVGQIIAGQIVEVSDSQDQANQVLPETISLPIFGEIALKNFSLPLLTIMIGALDGFNPCAMWVLLFLISLLLGMENRTRMWILGTVFIIASAAVYFVFMAAWLNILLFIGFIVWVRLIIGLVALASGGYHLREYWKNKNGTCKVTGNERRQKIFARLKAITQNKTFFIALIGIILLAFAVNLVELICSAGLPAVYTQILTLSDLSHLSY</sequence>
<dbReference type="PROSITE" id="PS51354">
    <property type="entry name" value="GLUTAREDOXIN_2"/>
    <property type="match status" value="1"/>
</dbReference>
<gene>
    <name evidence="3" type="ORF">COU22_00965</name>
</gene>
<evidence type="ECO:0000313" key="3">
    <source>
        <dbReference type="EMBL" id="PIT90656.1"/>
    </source>
</evidence>
<name>A0A2M6WCZ9_9BACT</name>
<dbReference type="Gene3D" id="3.40.30.10">
    <property type="entry name" value="Glutaredoxin"/>
    <property type="match status" value="1"/>
</dbReference>
<keyword evidence="1" id="KW-0472">Membrane</keyword>
<feature type="transmembrane region" description="Helical" evidence="1">
    <location>
        <begin position="228"/>
        <end position="252"/>
    </location>
</feature>
<evidence type="ECO:0000256" key="2">
    <source>
        <dbReference type="SAM" id="SignalP"/>
    </source>
</evidence>
<feature type="transmembrane region" description="Helical" evidence="1">
    <location>
        <begin position="203"/>
        <end position="222"/>
    </location>
</feature>
<keyword evidence="2" id="KW-0732">Signal</keyword>
<evidence type="ECO:0000313" key="4">
    <source>
        <dbReference type="Proteomes" id="UP000230543"/>
    </source>
</evidence>
<evidence type="ECO:0000256" key="1">
    <source>
        <dbReference type="SAM" id="Phobius"/>
    </source>
</evidence>
<reference evidence="4" key="1">
    <citation type="submission" date="2017-09" db="EMBL/GenBank/DDBJ databases">
        <title>Depth-based differentiation of microbial function through sediment-hosted aquifers and enrichment of novel symbionts in the deep terrestrial subsurface.</title>
        <authorList>
            <person name="Probst A.J."/>
            <person name="Ladd B."/>
            <person name="Jarett J.K."/>
            <person name="Geller-Mcgrath D.E."/>
            <person name="Sieber C.M.K."/>
            <person name="Emerson J.B."/>
            <person name="Anantharaman K."/>
            <person name="Thomas B.C."/>
            <person name="Malmstrom R."/>
            <person name="Stieglmeier M."/>
            <person name="Klingl A."/>
            <person name="Woyke T."/>
            <person name="Ryan C.M."/>
            <person name="Banfield J.F."/>
        </authorList>
    </citation>
    <scope>NUCLEOTIDE SEQUENCE [LARGE SCALE GENOMIC DNA]</scope>
</reference>
<dbReference type="InterPro" id="IPR036249">
    <property type="entry name" value="Thioredoxin-like_sf"/>
</dbReference>
<feature type="transmembrane region" description="Helical" evidence="1">
    <location>
        <begin position="168"/>
        <end position="191"/>
    </location>
</feature>
<proteinExistence type="predicted"/>
<dbReference type="EMBL" id="PFBO01000029">
    <property type="protein sequence ID" value="PIT90656.1"/>
    <property type="molecule type" value="Genomic_DNA"/>
</dbReference>
<comment type="caution">
    <text evidence="3">The sequence shown here is derived from an EMBL/GenBank/DDBJ whole genome shotgun (WGS) entry which is preliminary data.</text>
</comment>
<dbReference type="SUPFAM" id="SSF52833">
    <property type="entry name" value="Thioredoxin-like"/>
    <property type="match status" value="1"/>
</dbReference>
<organism evidence="3 4">
    <name type="scientific">Candidatus Komeilibacteria bacterium CG10_big_fil_rev_8_21_14_0_10_41_13</name>
    <dbReference type="NCBI Taxonomy" id="1974476"/>
    <lineage>
        <taxon>Bacteria</taxon>
        <taxon>Candidatus Komeiliibacteriota</taxon>
    </lineage>
</organism>
<protein>
    <submittedName>
        <fullName evidence="3">Uncharacterized protein</fullName>
    </submittedName>
</protein>